<feature type="domain" description="RmlD-like substrate binding" evidence="3">
    <location>
        <begin position="1"/>
        <end position="276"/>
    </location>
</feature>
<sequence>MRVVVTGAGGQLGFDILKQLRTHNIECYGLDRNHTDITDFKATKQIIEKYMPTIVIHCAAYTNVDNAEKNIEECKLVNTSATANIADVCKSIDAKLMYISTDYVFSGNEPLPYEVDSKTMPLSVYGHSKLEGELEVIKRLDKYFVVRTSWSFGTNGSNFVQTMLRIGTVRDSVNVVSDQFGSPTFTRDLAELIISMIQTDKYGIYHATNEGFCSWAEFAEEIYLQAGYSTKVNFIKSDDYITLATRPKNSMLSKRSLDAVGFNRLPEWKDALKRYLIHKS</sequence>
<organism evidence="4 5">
    <name type="scientific">Candidatus Pristimantibacillus lignocellulolyticus</name>
    <dbReference type="NCBI Taxonomy" id="2994561"/>
    <lineage>
        <taxon>Bacteria</taxon>
        <taxon>Bacillati</taxon>
        <taxon>Bacillota</taxon>
        <taxon>Bacilli</taxon>
        <taxon>Bacillales</taxon>
        <taxon>Paenibacillaceae</taxon>
        <taxon>Candidatus Pristimantibacillus</taxon>
    </lineage>
</organism>
<keyword evidence="2" id="KW-0521">NADP</keyword>
<dbReference type="GO" id="GO:0005829">
    <property type="term" value="C:cytosol"/>
    <property type="evidence" value="ECO:0007669"/>
    <property type="project" value="TreeGrafter"/>
</dbReference>
<dbReference type="NCBIfam" id="TIGR01214">
    <property type="entry name" value="rmlD"/>
    <property type="match status" value="1"/>
</dbReference>
<dbReference type="GO" id="GO:0008831">
    <property type="term" value="F:dTDP-4-dehydrorhamnose reductase activity"/>
    <property type="evidence" value="ECO:0007669"/>
    <property type="project" value="UniProtKB-EC"/>
</dbReference>
<proteinExistence type="inferred from homology"/>
<dbReference type="EMBL" id="CP097899">
    <property type="protein sequence ID" value="URN95430.1"/>
    <property type="molecule type" value="Genomic_DNA"/>
</dbReference>
<dbReference type="InterPro" id="IPR029903">
    <property type="entry name" value="RmlD-like-bd"/>
</dbReference>
<evidence type="ECO:0000313" key="4">
    <source>
        <dbReference type="EMBL" id="URN95430.1"/>
    </source>
</evidence>
<gene>
    <name evidence="4" type="primary">rfbD</name>
    <name evidence="4" type="ORF">NAG76_03985</name>
</gene>
<dbReference type="EC" id="1.1.1.133" evidence="2"/>
<dbReference type="PANTHER" id="PTHR10491">
    <property type="entry name" value="DTDP-4-DEHYDRORHAMNOSE REDUCTASE"/>
    <property type="match status" value="1"/>
</dbReference>
<dbReference type="AlphaFoldDB" id="A0A9J6ZGZ5"/>
<comment type="similarity">
    <text evidence="1 2">Belongs to the dTDP-4-dehydrorhamnose reductase family.</text>
</comment>
<dbReference type="SUPFAM" id="SSF51735">
    <property type="entry name" value="NAD(P)-binding Rossmann-fold domains"/>
    <property type="match status" value="1"/>
</dbReference>
<dbReference type="Gene3D" id="3.40.50.720">
    <property type="entry name" value="NAD(P)-binding Rossmann-like Domain"/>
    <property type="match status" value="1"/>
</dbReference>
<dbReference type="GO" id="GO:0019305">
    <property type="term" value="P:dTDP-rhamnose biosynthetic process"/>
    <property type="evidence" value="ECO:0007669"/>
    <property type="project" value="TreeGrafter"/>
</dbReference>
<dbReference type="PANTHER" id="PTHR10491:SF4">
    <property type="entry name" value="METHIONINE ADENOSYLTRANSFERASE 2 SUBUNIT BETA"/>
    <property type="match status" value="1"/>
</dbReference>
<dbReference type="Pfam" id="PF04321">
    <property type="entry name" value="RmlD_sub_bind"/>
    <property type="match status" value="1"/>
</dbReference>
<accession>A0A9J6ZGZ5</accession>
<keyword evidence="2 4" id="KW-0560">Oxidoreductase</keyword>
<evidence type="ECO:0000256" key="2">
    <source>
        <dbReference type="RuleBase" id="RU364082"/>
    </source>
</evidence>
<dbReference type="Gene3D" id="3.90.25.10">
    <property type="entry name" value="UDP-galactose 4-epimerase, domain 1"/>
    <property type="match status" value="1"/>
</dbReference>
<dbReference type="InterPro" id="IPR036291">
    <property type="entry name" value="NAD(P)-bd_dom_sf"/>
</dbReference>
<comment type="function">
    <text evidence="2">Catalyzes the reduction of dTDP-6-deoxy-L-lyxo-4-hexulose to yield dTDP-L-rhamnose.</text>
</comment>
<dbReference type="KEGG" id="plig:NAG76_03985"/>
<comment type="pathway">
    <text evidence="2">Carbohydrate biosynthesis; dTDP-L-rhamnose biosynthesis.</text>
</comment>
<evidence type="ECO:0000313" key="5">
    <source>
        <dbReference type="Proteomes" id="UP001056756"/>
    </source>
</evidence>
<evidence type="ECO:0000256" key="1">
    <source>
        <dbReference type="ARBA" id="ARBA00010944"/>
    </source>
</evidence>
<evidence type="ECO:0000259" key="3">
    <source>
        <dbReference type="Pfam" id="PF04321"/>
    </source>
</evidence>
<reference evidence="4" key="1">
    <citation type="submission" date="2022-05" db="EMBL/GenBank/DDBJ databases">
        <title>Novel bacterial taxa in a minimal lignocellulolytic consortium and its capacity to transform plastics disclosed by genome-resolved metagenomics.</title>
        <authorList>
            <person name="Rodriguez C.A.D."/>
            <person name="Diaz-Garcia L."/>
            <person name="Herrera K."/>
            <person name="Tarazona N.A."/>
            <person name="Sproer C."/>
            <person name="Overmann J."/>
            <person name="Jimenez D.J."/>
        </authorList>
    </citation>
    <scope>NUCLEOTIDE SEQUENCE</scope>
    <source>
        <strain evidence="4">MAG5</strain>
    </source>
</reference>
<dbReference type="CDD" id="cd05254">
    <property type="entry name" value="dTDP_HR_like_SDR_e"/>
    <property type="match status" value="1"/>
</dbReference>
<name>A0A9J6ZGZ5_9BACL</name>
<protein>
    <recommendedName>
        <fullName evidence="2">dTDP-4-dehydrorhamnose reductase</fullName>
        <ecNumber evidence="2">1.1.1.133</ecNumber>
    </recommendedName>
</protein>
<dbReference type="InterPro" id="IPR005913">
    <property type="entry name" value="dTDP_dehydrorham_reduct"/>
</dbReference>
<dbReference type="Proteomes" id="UP001056756">
    <property type="component" value="Chromosome"/>
</dbReference>